<evidence type="ECO:0000313" key="3">
    <source>
        <dbReference type="Proteomes" id="UP000221024"/>
    </source>
</evidence>
<evidence type="ECO:0000313" key="2">
    <source>
        <dbReference type="EMBL" id="PEN05503.1"/>
    </source>
</evidence>
<feature type="signal peptide" evidence="1">
    <location>
        <begin position="1"/>
        <end position="21"/>
    </location>
</feature>
<dbReference type="RefSeq" id="WP_098062964.1">
    <property type="nucleotide sequence ID" value="NZ_PDEP01000013.1"/>
</dbReference>
<sequence>MYRINLLGLLLLALMVMLAGCDQNTEEVDYTFSGEVIAFPDAIADYVIRAEDGQSYEPVELDERYQREGIRVRVEAVEEPALTVAEIGPTIRIVAIEEL</sequence>
<organism evidence="2 3">
    <name type="scientific">Longimonas halophila</name>
    <dbReference type="NCBI Taxonomy" id="1469170"/>
    <lineage>
        <taxon>Bacteria</taxon>
        <taxon>Pseudomonadati</taxon>
        <taxon>Rhodothermota</taxon>
        <taxon>Rhodothermia</taxon>
        <taxon>Rhodothermales</taxon>
        <taxon>Salisaetaceae</taxon>
        <taxon>Longimonas</taxon>
    </lineage>
</organism>
<keyword evidence="1" id="KW-0732">Signal</keyword>
<evidence type="ECO:0000256" key="1">
    <source>
        <dbReference type="SAM" id="SignalP"/>
    </source>
</evidence>
<comment type="caution">
    <text evidence="2">The sequence shown here is derived from an EMBL/GenBank/DDBJ whole genome shotgun (WGS) entry which is preliminary data.</text>
</comment>
<gene>
    <name evidence="2" type="ORF">CRI93_12425</name>
</gene>
<dbReference type="PROSITE" id="PS51257">
    <property type="entry name" value="PROKAR_LIPOPROTEIN"/>
    <property type="match status" value="1"/>
</dbReference>
<keyword evidence="3" id="KW-1185">Reference proteome</keyword>
<dbReference type="AlphaFoldDB" id="A0A2H3NJ11"/>
<proteinExistence type="predicted"/>
<reference evidence="2 3" key="1">
    <citation type="submission" date="2017-10" db="EMBL/GenBank/DDBJ databases">
        <title>Draft genome of Longimonas halophila.</title>
        <authorList>
            <person name="Goh K.M."/>
            <person name="Shamsir M.S."/>
            <person name="Lim S.W."/>
        </authorList>
    </citation>
    <scope>NUCLEOTIDE SEQUENCE [LARGE SCALE GENOMIC DNA]</scope>
    <source>
        <strain evidence="2 3">KCTC 42399</strain>
    </source>
</reference>
<name>A0A2H3NJ11_9BACT</name>
<protein>
    <submittedName>
        <fullName evidence="2">Uncharacterized protein</fullName>
    </submittedName>
</protein>
<dbReference type="Proteomes" id="UP000221024">
    <property type="component" value="Unassembled WGS sequence"/>
</dbReference>
<feature type="chain" id="PRO_5013857325" evidence="1">
    <location>
        <begin position="22"/>
        <end position="99"/>
    </location>
</feature>
<dbReference type="EMBL" id="PDEP01000013">
    <property type="protein sequence ID" value="PEN05503.1"/>
    <property type="molecule type" value="Genomic_DNA"/>
</dbReference>
<accession>A0A2H3NJ11</accession>